<dbReference type="AlphaFoldDB" id="A0A4Q1SKG9"/>
<evidence type="ECO:0000259" key="1">
    <source>
        <dbReference type="SMART" id="SM00849"/>
    </source>
</evidence>
<dbReference type="OrthoDB" id="9802248at2"/>
<feature type="domain" description="Metallo-beta-lactamase" evidence="1">
    <location>
        <begin position="17"/>
        <end position="209"/>
    </location>
</feature>
<dbReference type="PANTHER" id="PTHR42951">
    <property type="entry name" value="METALLO-BETA-LACTAMASE DOMAIN-CONTAINING"/>
    <property type="match status" value="1"/>
</dbReference>
<evidence type="ECO:0000313" key="2">
    <source>
        <dbReference type="EMBL" id="RXS97965.1"/>
    </source>
</evidence>
<keyword evidence="3" id="KW-1185">Reference proteome</keyword>
<protein>
    <submittedName>
        <fullName evidence="2">MBL fold metallo-hydrolase</fullName>
    </submittedName>
</protein>
<dbReference type="InterPro" id="IPR050855">
    <property type="entry name" value="NDM-1-like"/>
</dbReference>
<dbReference type="RefSeq" id="WP_129207744.1">
    <property type="nucleotide sequence ID" value="NZ_BMGU01000001.1"/>
</dbReference>
<dbReference type="Proteomes" id="UP000290253">
    <property type="component" value="Unassembled WGS sequence"/>
</dbReference>
<sequence length="230" mass="24915">MHQIVPGIVRIARMGSLMNCYLVVEEDGITVVDTLFAAVVPEIQSAAKTLGTPIRRILLTHAHGDHIGGLDRLARSLQGADVAIGRRESRIMGRRDFSLDPDEPQTKIKGMYPRVATSPVTLLDEGDFYGSLEVIATPGHTPGHMSYLHRPTGMLLAGDAVVAVPALRAVYDCPWYFPFGNFATWHRPTALASMRKLASLDLDGVLPGHGAPVLADVPGAFQRAFTRIKA</sequence>
<dbReference type="SMART" id="SM00849">
    <property type="entry name" value="Lactamase_B"/>
    <property type="match status" value="1"/>
</dbReference>
<organism evidence="2 3">
    <name type="scientific">Silvibacterium dinghuense</name>
    <dbReference type="NCBI Taxonomy" id="1560006"/>
    <lineage>
        <taxon>Bacteria</taxon>
        <taxon>Pseudomonadati</taxon>
        <taxon>Acidobacteriota</taxon>
        <taxon>Terriglobia</taxon>
        <taxon>Terriglobales</taxon>
        <taxon>Acidobacteriaceae</taxon>
        <taxon>Silvibacterium</taxon>
    </lineage>
</organism>
<proteinExistence type="predicted"/>
<gene>
    <name evidence="2" type="ORF">ESZ00_08970</name>
</gene>
<dbReference type="Pfam" id="PF00753">
    <property type="entry name" value="Lactamase_B"/>
    <property type="match status" value="1"/>
</dbReference>
<reference evidence="2 3" key="1">
    <citation type="journal article" date="2016" name="Int. J. Syst. Evol. Microbiol.">
        <title>Acidipila dinghuensis sp. nov., an acidobacterium isolated from forest soil.</title>
        <authorList>
            <person name="Jiang Y.W."/>
            <person name="Wang J."/>
            <person name="Chen M.H."/>
            <person name="Lv Y.Y."/>
            <person name="Qiu L.H."/>
        </authorList>
    </citation>
    <scope>NUCLEOTIDE SEQUENCE [LARGE SCALE GENOMIC DNA]</scope>
    <source>
        <strain evidence="2 3">DHOF10</strain>
    </source>
</reference>
<accession>A0A4Q1SKG9</accession>
<dbReference type="PANTHER" id="PTHR42951:SF9">
    <property type="entry name" value="METAL-DEPENDENT HYDROLASE"/>
    <property type="match status" value="1"/>
</dbReference>
<name>A0A4Q1SKG9_9BACT</name>
<dbReference type="SUPFAM" id="SSF56281">
    <property type="entry name" value="Metallo-hydrolase/oxidoreductase"/>
    <property type="match status" value="1"/>
</dbReference>
<dbReference type="EMBL" id="SDMK01000001">
    <property type="protein sequence ID" value="RXS97965.1"/>
    <property type="molecule type" value="Genomic_DNA"/>
</dbReference>
<dbReference type="InterPro" id="IPR001279">
    <property type="entry name" value="Metallo-B-lactamas"/>
</dbReference>
<dbReference type="InterPro" id="IPR036866">
    <property type="entry name" value="RibonucZ/Hydroxyglut_hydro"/>
</dbReference>
<comment type="caution">
    <text evidence="2">The sequence shown here is derived from an EMBL/GenBank/DDBJ whole genome shotgun (WGS) entry which is preliminary data.</text>
</comment>
<evidence type="ECO:0000313" key="3">
    <source>
        <dbReference type="Proteomes" id="UP000290253"/>
    </source>
</evidence>
<keyword evidence="2" id="KW-0378">Hydrolase</keyword>
<dbReference type="Gene3D" id="3.60.15.10">
    <property type="entry name" value="Ribonuclease Z/Hydroxyacylglutathione hydrolase-like"/>
    <property type="match status" value="1"/>
</dbReference>
<dbReference type="CDD" id="cd07721">
    <property type="entry name" value="yflN-like_MBL-fold"/>
    <property type="match status" value="1"/>
</dbReference>
<dbReference type="GO" id="GO:0016787">
    <property type="term" value="F:hydrolase activity"/>
    <property type="evidence" value="ECO:0007669"/>
    <property type="project" value="UniProtKB-KW"/>
</dbReference>